<dbReference type="Proteomes" id="UP000451471">
    <property type="component" value="Unassembled WGS sequence"/>
</dbReference>
<dbReference type="RefSeq" id="WP_158204022.1">
    <property type="nucleotide sequence ID" value="NZ_WSZK01000015.1"/>
</dbReference>
<evidence type="ECO:0000256" key="1">
    <source>
        <dbReference type="SAM" id="MobiDB-lite"/>
    </source>
</evidence>
<feature type="compositionally biased region" description="Low complexity" evidence="1">
    <location>
        <begin position="97"/>
        <end position="107"/>
    </location>
</feature>
<evidence type="ECO:0000313" key="4">
    <source>
        <dbReference type="Proteomes" id="UP000451471"/>
    </source>
</evidence>
<feature type="region of interest" description="Disordered" evidence="1">
    <location>
        <begin position="95"/>
        <end position="117"/>
    </location>
</feature>
<name>A0A6B0GHW2_9EURY</name>
<dbReference type="AlphaFoldDB" id="A0A6B0GHW2"/>
<comment type="caution">
    <text evidence="3">The sequence shown here is derived from an EMBL/GenBank/DDBJ whole genome shotgun (WGS) entry which is preliminary data.</text>
</comment>
<feature type="domain" description="Halobacterial output" evidence="2">
    <location>
        <begin position="27"/>
        <end position="92"/>
    </location>
</feature>
<protein>
    <recommendedName>
        <fullName evidence="2">Halobacterial output domain-containing protein</fullName>
    </recommendedName>
</protein>
<accession>A0A6B0GHW2</accession>
<keyword evidence="4" id="KW-1185">Reference proteome</keyword>
<dbReference type="InterPro" id="IPR040624">
    <property type="entry name" value="HalOD1"/>
</dbReference>
<evidence type="ECO:0000313" key="3">
    <source>
        <dbReference type="EMBL" id="MWG34324.1"/>
    </source>
</evidence>
<evidence type="ECO:0000259" key="2">
    <source>
        <dbReference type="Pfam" id="PF18545"/>
    </source>
</evidence>
<organism evidence="3 4">
    <name type="scientific">Halomarina oriensis</name>
    <dbReference type="NCBI Taxonomy" id="671145"/>
    <lineage>
        <taxon>Archaea</taxon>
        <taxon>Methanobacteriati</taxon>
        <taxon>Methanobacteriota</taxon>
        <taxon>Stenosarchaea group</taxon>
        <taxon>Halobacteria</taxon>
        <taxon>Halobacteriales</taxon>
        <taxon>Natronomonadaceae</taxon>
        <taxon>Halomarina</taxon>
    </lineage>
</organism>
<proteinExistence type="predicted"/>
<gene>
    <name evidence="3" type="ORF">GQS65_07440</name>
</gene>
<dbReference type="EMBL" id="WSZK01000015">
    <property type="protein sequence ID" value="MWG34324.1"/>
    <property type="molecule type" value="Genomic_DNA"/>
</dbReference>
<dbReference type="OrthoDB" id="252760at2157"/>
<dbReference type="Pfam" id="PF18545">
    <property type="entry name" value="HalOD1"/>
    <property type="match status" value="1"/>
</dbReference>
<sequence length="117" mass="12321">MSDDPPAVAEHDPVAAGPFAPGEGELLTTLVTLVEAECGRGDASTPPLGETVDWDALDGLLDDETRAMNIASVTFSYRGLLVRVTGTGRIELYEQVDSPTTDSTPPDLTCEDVSNGR</sequence>
<feature type="region of interest" description="Disordered" evidence="1">
    <location>
        <begin position="1"/>
        <end position="21"/>
    </location>
</feature>
<reference evidence="3 4" key="1">
    <citation type="submission" date="2019-12" db="EMBL/GenBank/DDBJ databases">
        <title>Halocatena pleomorpha gen. nov. sp. nov., an extremely halophilic archaeon of family Halobacteriaceae isolated from saltpan soil.</title>
        <authorList>
            <person name="Pal Y."/>
            <person name="Verma A."/>
            <person name="Krishnamurthi S."/>
            <person name="Kumar P."/>
        </authorList>
    </citation>
    <scope>NUCLEOTIDE SEQUENCE [LARGE SCALE GENOMIC DNA]</scope>
    <source>
        <strain evidence="3 4">JCM 16495</strain>
    </source>
</reference>